<evidence type="ECO:0000313" key="1">
    <source>
        <dbReference type="EMBL" id="MDZ5455060.1"/>
    </source>
</evidence>
<protein>
    <submittedName>
        <fullName evidence="1">Uncharacterized protein</fullName>
    </submittedName>
</protein>
<reference evidence="1 2" key="1">
    <citation type="submission" date="2023-11" db="EMBL/GenBank/DDBJ databases">
        <title>Draft genome of Azohydromonas lata strain H1 (DSM1123), a polyhydroxyalkanoate producer.</title>
        <authorList>
            <person name="Traversa D."/>
            <person name="D'Addabbo P."/>
            <person name="Pazzani C."/>
            <person name="Manzari C."/>
            <person name="Chiara M."/>
            <person name="Scrascia M."/>
        </authorList>
    </citation>
    <scope>NUCLEOTIDE SEQUENCE [LARGE SCALE GENOMIC DNA]</scope>
    <source>
        <strain evidence="1 2">H1</strain>
        <plasmid evidence="1">unnamed</plasmid>
    </source>
</reference>
<keyword evidence="1" id="KW-0614">Plasmid</keyword>
<accession>A0ABU5I940</accession>
<dbReference type="EMBL" id="JAXOJX010000001">
    <property type="protein sequence ID" value="MDZ5455060.1"/>
    <property type="molecule type" value="Genomic_DNA"/>
</dbReference>
<organism evidence="1 2">
    <name type="scientific">Azohydromonas lata</name>
    <dbReference type="NCBI Taxonomy" id="45677"/>
    <lineage>
        <taxon>Bacteria</taxon>
        <taxon>Pseudomonadati</taxon>
        <taxon>Pseudomonadota</taxon>
        <taxon>Betaproteobacteria</taxon>
        <taxon>Burkholderiales</taxon>
        <taxon>Sphaerotilaceae</taxon>
        <taxon>Azohydromonas</taxon>
    </lineage>
</organism>
<dbReference type="RefSeq" id="WP_322464154.1">
    <property type="nucleotide sequence ID" value="NZ_JAXOJX010000001.1"/>
</dbReference>
<dbReference type="Proteomes" id="UP001293718">
    <property type="component" value="Unassembled WGS sequence"/>
</dbReference>
<sequence length="49" mass="5368">MLRKLQKSTSDPAIDLSYLSDACIRIALELGPEAVVQRALADMSPVRKP</sequence>
<name>A0ABU5I940_9BURK</name>
<evidence type="ECO:0000313" key="2">
    <source>
        <dbReference type="Proteomes" id="UP001293718"/>
    </source>
</evidence>
<proteinExistence type="predicted"/>
<gene>
    <name evidence="1" type="ORF">SM757_00595</name>
</gene>
<geneLocation type="plasmid" evidence="1">
    <name>unnamed</name>
</geneLocation>
<comment type="caution">
    <text evidence="1">The sequence shown here is derived from an EMBL/GenBank/DDBJ whole genome shotgun (WGS) entry which is preliminary data.</text>
</comment>
<keyword evidence="2" id="KW-1185">Reference proteome</keyword>